<protein>
    <submittedName>
        <fullName evidence="2">Uncharacterized protein</fullName>
    </submittedName>
</protein>
<organism evidence="2 3">
    <name type="scientific">Brevundimonas naejangsanensis</name>
    <dbReference type="NCBI Taxonomy" id="588932"/>
    <lineage>
        <taxon>Bacteria</taxon>
        <taxon>Pseudomonadati</taxon>
        <taxon>Pseudomonadota</taxon>
        <taxon>Alphaproteobacteria</taxon>
        <taxon>Caulobacterales</taxon>
        <taxon>Caulobacteraceae</taxon>
        <taxon>Brevundimonas</taxon>
    </lineage>
</organism>
<accession>A0A172Y764</accession>
<dbReference type="RefSeq" id="WP_025978573.1">
    <property type="nucleotide sequence ID" value="NZ_CP015614.1"/>
</dbReference>
<dbReference type="AlphaFoldDB" id="A0A172Y764"/>
<evidence type="ECO:0000256" key="1">
    <source>
        <dbReference type="SAM" id="MobiDB-lite"/>
    </source>
</evidence>
<proteinExistence type="predicted"/>
<reference evidence="2 3" key="1">
    <citation type="journal article" date="2014" name="Genome Announc.">
        <title>Genome Sequence of a Promising Hydrogen-Producing Facultative Anaerobic Bacterium, Brevundimonas naejangsanensis Strain B1.</title>
        <authorList>
            <person name="Su H."/>
            <person name="Zhang T."/>
            <person name="Bao M."/>
            <person name="Jiang Y."/>
            <person name="Wang Y."/>
            <person name="Tan T."/>
        </authorList>
    </citation>
    <scope>NUCLEOTIDE SEQUENCE [LARGE SCALE GENOMIC DNA]</scope>
    <source>
        <strain evidence="2 3">B1</strain>
    </source>
</reference>
<name>A0A172Y764_9CAUL</name>
<dbReference type="KEGG" id="bne:DA69_09965"/>
<evidence type="ECO:0000313" key="2">
    <source>
        <dbReference type="EMBL" id="ANF55047.1"/>
    </source>
</evidence>
<dbReference type="EMBL" id="CP015614">
    <property type="protein sequence ID" value="ANF55047.1"/>
    <property type="molecule type" value="Genomic_DNA"/>
</dbReference>
<dbReference type="eggNOG" id="ENOG50330D7">
    <property type="taxonomic scope" value="Bacteria"/>
</dbReference>
<sequence>MASPAAKSAYLGWVTAAIAGERGASPTFAAAEHDLILGYATGYEAADVAVFVRSLRAVYAGPVVLVTDQEPALLDFLAQHGVESAPPPSACNGVWRPHPVMQRFAAFDALMSERPWARQVLLTDVRDVVFQAPPFDPPPQKLEFFVEYDGGLKGHAFNMKYLRGVGGEAVARALADKPCVCVGTVVGPRACMIRFCRTLLMLAAIPRSEIGGAFGADQAACNIALHLGLIEGETRPNYGRIATVGLTPGDALSLDGTGRIVNPDGGVSPIVHQYDRHPALMAAMHERWGQGFEARERRRGKSLSERGRKLRDSVARRLPELR</sequence>
<dbReference type="STRING" id="588932.DA69_09965"/>
<evidence type="ECO:0000313" key="3">
    <source>
        <dbReference type="Proteomes" id="UP000077603"/>
    </source>
</evidence>
<dbReference type="OrthoDB" id="7672517at2"/>
<keyword evidence="3" id="KW-1185">Reference proteome</keyword>
<dbReference type="Proteomes" id="UP000077603">
    <property type="component" value="Chromosome"/>
</dbReference>
<gene>
    <name evidence="2" type="ORF">DA69_09965</name>
</gene>
<feature type="region of interest" description="Disordered" evidence="1">
    <location>
        <begin position="295"/>
        <end position="322"/>
    </location>
</feature>